<reference evidence="1 2" key="1">
    <citation type="journal article" date="2019" name="Appl. Microbiol. Biotechnol.">
        <title>Genome sequence of Isaria javanica and comparative genome analysis insights into family S53 peptidase evolution in fungal entomopathogens.</title>
        <authorList>
            <person name="Lin R."/>
            <person name="Zhang X."/>
            <person name="Xin B."/>
            <person name="Zou M."/>
            <person name="Gao Y."/>
            <person name="Qin F."/>
            <person name="Hu Q."/>
            <person name="Xie B."/>
            <person name="Cheng X."/>
        </authorList>
    </citation>
    <scope>NUCLEOTIDE SEQUENCE [LARGE SCALE GENOMIC DNA]</scope>
    <source>
        <strain evidence="1 2">IJ1G</strain>
    </source>
</reference>
<gene>
    <name evidence="1" type="ORF">IF1G_07086</name>
</gene>
<name>A0A545UXM2_9HYPO</name>
<dbReference type="OrthoDB" id="4168609at2759"/>
<proteinExistence type="predicted"/>
<accession>A0A545UXM2</accession>
<protein>
    <submittedName>
        <fullName evidence="1">Uncharacterized protein</fullName>
    </submittedName>
</protein>
<evidence type="ECO:0000313" key="1">
    <source>
        <dbReference type="EMBL" id="TQV94207.1"/>
    </source>
</evidence>
<dbReference type="AlphaFoldDB" id="A0A545UXM2"/>
<dbReference type="EMBL" id="SPUK01000010">
    <property type="protein sequence ID" value="TQV94207.1"/>
    <property type="molecule type" value="Genomic_DNA"/>
</dbReference>
<keyword evidence="2" id="KW-1185">Reference proteome</keyword>
<sequence>MRSYLINMVTPSANSSALLVLGKPGSTIRVLHLLPENGSTERFALTTSSSATAFHHGGAREQAPSSPTLRHGFAGYVTMMPPARAERSSK</sequence>
<comment type="caution">
    <text evidence="1">The sequence shown here is derived from an EMBL/GenBank/DDBJ whole genome shotgun (WGS) entry which is preliminary data.</text>
</comment>
<dbReference type="Proteomes" id="UP000315783">
    <property type="component" value="Unassembled WGS sequence"/>
</dbReference>
<evidence type="ECO:0000313" key="2">
    <source>
        <dbReference type="Proteomes" id="UP000315783"/>
    </source>
</evidence>
<organism evidence="1 2">
    <name type="scientific">Cordyceps javanica</name>
    <dbReference type="NCBI Taxonomy" id="43265"/>
    <lineage>
        <taxon>Eukaryota</taxon>
        <taxon>Fungi</taxon>
        <taxon>Dikarya</taxon>
        <taxon>Ascomycota</taxon>
        <taxon>Pezizomycotina</taxon>
        <taxon>Sordariomycetes</taxon>
        <taxon>Hypocreomycetidae</taxon>
        <taxon>Hypocreales</taxon>
        <taxon>Cordycipitaceae</taxon>
        <taxon>Cordyceps</taxon>
    </lineage>
</organism>